<accession>A0A521DRB7</accession>
<reference evidence="2 3" key="1">
    <citation type="submission" date="2017-05" db="EMBL/GenBank/DDBJ databases">
        <authorList>
            <person name="Varghese N."/>
            <person name="Submissions S."/>
        </authorList>
    </citation>
    <scope>NUCLEOTIDE SEQUENCE [LARGE SCALE GENOMIC DNA]</scope>
    <source>
        <strain evidence="2 3">DSM 21342</strain>
    </source>
</reference>
<dbReference type="RefSeq" id="WP_142604329.1">
    <property type="nucleotide sequence ID" value="NZ_FXSZ01000008.1"/>
</dbReference>
<dbReference type="Proteomes" id="UP000315971">
    <property type="component" value="Unassembled WGS sequence"/>
</dbReference>
<dbReference type="InterPro" id="IPR013097">
    <property type="entry name" value="Dabb"/>
</dbReference>
<evidence type="ECO:0000313" key="3">
    <source>
        <dbReference type="Proteomes" id="UP000315971"/>
    </source>
</evidence>
<gene>
    <name evidence="2" type="ORF">SAMN06265350_10829</name>
</gene>
<sequence length="98" mass="11213">MLTHHVLFWLKEATTAEQKTAFRAGLESLQKVETIKSMYIGTPAPIERAVVDTSYTFSLLILFDDLAGHDVYQVHPIHKAFLDEFRGLFEKVVIYDAQ</sequence>
<evidence type="ECO:0000259" key="1">
    <source>
        <dbReference type="PROSITE" id="PS51502"/>
    </source>
</evidence>
<protein>
    <submittedName>
        <fullName evidence="2">Stress responsive A/B Barrel Domain</fullName>
    </submittedName>
</protein>
<dbReference type="SUPFAM" id="SSF54909">
    <property type="entry name" value="Dimeric alpha+beta barrel"/>
    <property type="match status" value="1"/>
</dbReference>
<proteinExistence type="predicted"/>
<name>A0A521DRB7_9SPHI</name>
<dbReference type="Gene3D" id="3.30.70.100">
    <property type="match status" value="1"/>
</dbReference>
<dbReference type="AlphaFoldDB" id="A0A521DRB7"/>
<dbReference type="InterPro" id="IPR011008">
    <property type="entry name" value="Dimeric_a/b-barrel"/>
</dbReference>
<dbReference type="PROSITE" id="PS51502">
    <property type="entry name" value="S_R_A_B_BARREL"/>
    <property type="match status" value="1"/>
</dbReference>
<dbReference type="SMART" id="SM00886">
    <property type="entry name" value="Dabb"/>
    <property type="match status" value="1"/>
</dbReference>
<keyword evidence="3" id="KW-1185">Reference proteome</keyword>
<dbReference type="OrthoDB" id="7189263at2"/>
<evidence type="ECO:0000313" key="2">
    <source>
        <dbReference type="EMBL" id="SMO73661.1"/>
    </source>
</evidence>
<dbReference type="EMBL" id="FXSZ01000008">
    <property type="protein sequence ID" value="SMO73661.1"/>
    <property type="molecule type" value="Genomic_DNA"/>
</dbReference>
<dbReference type="Pfam" id="PF07876">
    <property type="entry name" value="Dabb"/>
    <property type="match status" value="1"/>
</dbReference>
<organism evidence="2 3">
    <name type="scientific">Solitalea koreensis</name>
    <dbReference type="NCBI Taxonomy" id="543615"/>
    <lineage>
        <taxon>Bacteria</taxon>
        <taxon>Pseudomonadati</taxon>
        <taxon>Bacteroidota</taxon>
        <taxon>Sphingobacteriia</taxon>
        <taxon>Sphingobacteriales</taxon>
        <taxon>Sphingobacteriaceae</taxon>
        <taxon>Solitalea</taxon>
    </lineage>
</organism>
<feature type="domain" description="Stress-response A/B barrel" evidence="1">
    <location>
        <begin position="2"/>
        <end position="97"/>
    </location>
</feature>